<sequence>MCEHLGVSSRKKRARRPSPEIAAARILAEATEKEALIKAAAMERAAIIGAKARRRDSWLAVAATLIAGTVPVCASDPDDTLAERTWSTIATRVKEIDIYLPDCTALPTPEAQKACTEKQQQEAAVAAVSWPFF</sequence>
<evidence type="ECO:0000313" key="1">
    <source>
        <dbReference type="EMBL" id="GFJ94039.1"/>
    </source>
</evidence>
<dbReference type="EMBL" id="BLPG01000001">
    <property type="protein sequence ID" value="GFJ94039.1"/>
    <property type="molecule type" value="Genomic_DNA"/>
</dbReference>
<dbReference type="Proteomes" id="UP000482960">
    <property type="component" value="Unassembled WGS sequence"/>
</dbReference>
<reference evidence="1 2" key="1">
    <citation type="submission" date="2020-03" db="EMBL/GenBank/DDBJ databases">
        <title>Whole genome shotgun sequence of Phytohabitans rumicis NBRC 108638.</title>
        <authorList>
            <person name="Komaki H."/>
            <person name="Tamura T."/>
        </authorList>
    </citation>
    <scope>NUCLEOTIDE SEQUENCE [LARGE SCALE GENOMIC DNA]</scope>
    <source>
        <strain evidence="1 2">NBRC 108638</strain>
    </source>
</reference>
<dbReference type="AlphaFoldDB" id="A0A6V8LHG0"/>
<evidence type="ECO:0000313" key="2">
    <source>
        <dbReference type="Proteomes" id="UP000482960"/>
    </source>
</evidence>
<comment type="caution">
    <text evidence="1">The sequence shown here is derived from an EMBL/GenBank/DDBJ whole genome shotgun (WGS) entry which is preliminary data.</text>
</comment>
<protein>
    <submittedName>
        <fullName evidence="1">Uncharacterized protein</fullName>
    </submittedName>
</protein>
<accession>A0A6V8LHG0</accession>
<name>A0A6V8LHG0_9ACTN</name>
<organism evidence="1 2">
    <name type="scientific">Phytohabitans rumicis</name>
    <dbReference type="NCBI Taxonomy" id="1076125"/>
    <lineage>
        <taxon>Bacteria</taxon>
        <taxon>Bacillati</taxon>
        <taxon>Actinomycetota</taxon>
        <taxon>Actinomycetes</taxon>
        <taxon>Micromonosporales</taxon>
        <taxon>Micromonosporaceae</taxon>
    </lineage>
</organism>
<keyword evidence="2" id="KW-1185">Reference proteome</keyword>
<proteinExistence type="predicted"/>
<reference evidence="1 2" key="2">
    <citation type="submission" date="2020-03" db="EMBL/GenBank/DDBJ databases">
        <authorList>
            <person name="Ichikawa N."/>
            <person name="Kimura A."/>
            <person name="Kitahashi Y."/>
            <person name="Uohara A."/>
        </authorList>
    </citation>
    <scope>NUCLEOTIDE SEQUENCE [LARGE SCALE GENOMIC DNA]</scope>
    <source>
        <strain evidence="1 2">NBRC 108638</strain>
    </source>
</reference>
<gene>
    <name evidence="1" type="ORF">Prum_076810</name>
</gene>